<accession>A0A0S2HYY2</accession>
<dbReference type="EMBL" id="CP013118">
    <property type="protein sequence ID" value="ALO15240.1"/>
    <property type="molecule type" value="Genomic_DNA"/>
</dbReference>
<dbReference type="Proteomes" id="UP000064893">
    <property type="component" value="Chromosome"/>
</dbReference>
<proteinExistence type="predicted"/>
<dbReference type="AlphaFoldDB" id="A0A0S2HYY2"/>
<name>A0A0S2HYY2_9BACT</name>
<organism evidence="1 2">
    <name type="scientific">Salinivirga cyanobacteriivorans</name>
    <dbReference type="NCBI Taxonomy" id="1307839"/>
    <lineage>
        <taxon>Bacteria</taxon>
        <taxon>Pseudomonadati</taxon>
        <taxon>Bacteroidota</taxon>
        <taxon>Bacteroidia</taxon>
        <taxon>Bacteroidales</taxon>
        <taxon>Salinivirgaceae</taxon>
        <taxon>Salinivirga</taxon>
    </lineage>
</organism>
<evidence type="ECO:0000313" key="2">
    <source>
        <dbReference type="Proteomes" id="UP000064893"/>
    </source>
</evidence>
<reference evidence="1 2" key="1">
    <citation type="submission" date="2015-11" db="EMBL/GenBank/DDBJ databases">
        <title>Description and complete genome sequence of a novel strain predominating in hypersaline microbial mats and representing a new family of the Bacteriodetes phylum.</title>
        <authorList>
            <person name="Spring S."/>
            <person name="Bunk B."/>
            <person name="Sproer C."/>
            <person name="Klenk H.-P."/>
        </authorList>
    </citation>
    <scope>NUCLEOTIDE SEQUENCE [LARGE SCALE GENOMIC DNA]</scope>
    <source>
        <strain evidence="1 2">L21-Spi-D4</strain>
    </source>
</reference>
<keyword evidence="2" id="KW-1185">Reference proteome</keyword>
<sequence length="44" mass="5111">MMTEYTEAISEDFAQSEALTSYFQLLTRIPYMIEAKILIFSNAE</sequence>
<dbReference type="STRING" id="1307839.L21SP5_01595"/>
<gene>
    <name evidence="1" type="ORF">L21SP5_01595</name>
</gene>
<evidence type="ECO:0000313" key="1">
    <source>
        <dbReference type="EMBL" id="ALO15240.1"/>
    </source>
</evidence>
<protein>
    <submittedName>
        <fullName evidence="1">Uncharacterized protein</fullName>
    </submittedName>
</protein>
<dbReference type="KEGG" id="blq:L21SP5_01595"/>